<name>A0A5E7A5D6_PSEFL</name>
<dbReference type="Proteomes" id="UP000377224">
    <property type="component" value="Unassembled WGS sequence"/>
</dbReference>
<evidence type="ECO:0000313" key="2">
    <source>
        <dbReference type="Proteomes" id="UP000377224"/>
    </source>
</evidence>
<sequence length="165" mass="18050" precursor="true">MKLKAILFAVIAVIATAAQAAPASEMISVSAELTRDGKTVKRFDLSGQNGVPLPYQDLKQIGFVESAVKIGGKWGPKSGTFAEGVSAVFTPRVTSDGQILVKFVFDYKKLIRFDKKMFGDVEVQRPVSEGYDQSSRFTINSGDQREFTTVNQGVKWQLIIAAARQ</sequence>
<accession>A0A5E7A5D6</accession>
<dbReference type="AlphaFoldDB" id="A0A5E7A5D6"/>
<gene>
    <name evidence="1" type="ORF">PS896_02167</name>
</gene>
<organism evidence="1 2">
    <name type="scientific">Pseudomonas fluorescens</name>
    <dbReference type="NCBI Taxonomy" id="294"/>
    <lineage>
        <taxon>Bacteria</taxon>
        <taxon>Pseudomonadati</taxon>
        <taxon>Pseudomonadota</taxon>
        <taxon>Gammaproteobacteria</taxon>
        <taxon>Pseudomonadales</taxon>
        <taxon>Pseudomonadaceae</taxon>
        <taxon>Pseudomonas</taxon>
    </lineage>
</organism>
<evidence type="ECO:0000313" key="1">
    <source>
        <dbReference type="EMBL" id="VVO87934.1"/>
    </source>
</evidence>
<reference evidence="1 2" key="1">
    <citation type="submission" date="2019-09" db="EMBL/GenBank/DDBJ databases">
        <authorList>
            <person name="Chandra G."/>
            <person name="Truman W A."/>
        </authorList>
    </citation>
    <scope>NUCLEOTIDE SEQUENCE [LARGE SCALE GENOMIC DNA]</scope>
    <source>
        <strain evidence="1">PS896</strain>
    </source>
</reference>
<dbReference type="EMBL" id="CABVIN010000002">
    <property type="protein sequence ID" value="VVO87934.1"/>
    <property type="molecule type" value="Genomic_DNA"/>
</dbReference>
<dbReference type="RefSeq" id="WP_150647561.1">
    <property type="nucleotide sequence ID" value="NZ_CABVIN010000002.1"/>
</dbReference>
<protein>
    <submittedName>
        <fullName evidence="1">Uncharacterized protein</fullName>
    </submittedName>
</protein>
<proteinExistence type="predicted"/>